<reference evidence="3 4" key="1">
    <citation type="submission" date="2016-08" db="EMBL/GenBank/DDBJ databases">
        <title>Novel Firmicute Genomes.</title>
        <authorList>
            <person name="Poppleton D.I."/>
            <person name="Gribaldo S."/>
        </authorList>
    </citation>
    <scope>NUCLEOTIDE SEQUENCE [LARGE SCALE GENOMIC DNA]</scope>
    <source>
        <strain evidence="3 4">RAOx-1</strain>
    </source>
</reference>
<comment type="caution">
    <text evidence="3">The sequence shown here is derived from an EMBL/GenBank/DDBJ whole genome shotgun (WGS) entry which is preliminary data.</text>
</comment>
<dbReference type="Pfam" id="PF02681">
    <property type="entry name" value="DUF212"/>
    <property type="match status" value="1"/>
</dbReference>
<keyword evidence="2" id="KW-1133">Transmembrane helix</keyword>
<dbReference type="PANTHER" id="PTHR31446:SF29">
    <property type="entry name" value="ACID PHOSPHATASE_VANADIUM-DEPENDENT HALOPEROXIDASE-RELATED PROTEIN"/>
    <property type="match status" value="1"/>
</dbReference>
<protein>
    <recommendedName>
        <fullName evidence="5">Acid phosphatase</fullName>
    </recommendedName>
</protein>
<evidence type="ECO:0000256" key="2">
    <source>
        <dbReference type="SAM" id="Phobius"/>
    </source>
</evidence>
<dbReference type="AlphaFoldDB" id="A0A419SL35"/>
<dbReference type="EMBL" id="MCHY01000008">
    <property type="protein sequence ID" value="RKD24669.1"/>
    <property type="molecule type" value="Genomic_DNA"/>
</dbReference>
<organism evidence="3 4">
    <name type="scientific">Ammoniphilus oxalaticus</name>
    <dbReference type="NCBI Taxonomy" id="66863"/>
    <lineage>
        <taxon>Bacteria</taxon>
        <taxon>Bacillati</taxon>
        <taxon>Bacillota</taxon>
        <taxon>Bacilli</taxon>
        <taxon>Bacillales</taxon>
        <taxon>Paenibacillaceae</taxon>
        <taxon>Aneurinibacillus group</taxon>
        <taxon>Ammoniphilus</taxon>
    </lineage>
</organism>
<evidence type="ECO:0000313" key="4">
    <source>
        <dbReference type="Proteomes" id="UP000284219"/>
    </source>
</evidence>
<keyword evidence="2" id="KW-0472">Membrane</keyword>
<gene>
    <name evidence="3" type="ORF">BEP19_06125</name>
</gene>
<dbReference type="OrthoDB" id="9792681at2"/>
<dbReference type="InterPro" id="IPR003832">
    <property type="entry name" value="DUF212"/>
</dbReference>
<sequence length="153" mass="16551">MNKGFLTAMSTIGLTQFLKLPFEYMENGKWDLQSAFKMGGMPSSHSAGVTSLATYIGLKKGLSSHEFAIAALLGLVVMYDAAGVRYHAGETAIAVNKLEEKVAELSERHPEISLKQQRRKLLKERLGHLPSEVVAGAILGMLAGGISYLLSKD</sequence>
<proteinExistence type="predicted"/>
<feature type="coiled-coil region" evidence="1">
    <location>
        <begin position="88"/>
        <end position="115"/>
    </location>
</feature>
<keyword evidence="1" id="KW-0175">Coiled coil</keyword>
<feature type="transmembrane region" description="Helical" evidence="2">
    <location>
        <begin position="129"/>
        <end position="150"/>
    </location>
</feature>
<name>A0A419SL35_9BACL</name>
<evidence type="ECO:0000313" key="3">
    <source>
        <dbReference type="EMBL" id="RKD24669.1"/>
    </source>
</evidence>
<keyword evidence="2" id="KW-0812">Transmembrane</keyword>
<dbReference type="Proteomes" id="UP000284219">
    <property type="component" value="Unassembled WGS sequence"/>
</dbReference>
<accession>A0A419SL35</accession>
<keyword evidence="4" id="KW-1185">Reference proteome</keyword>
<evidence type="ECO:0000256" key="1">
    <source>
        <dbReference type="SAM" id="Coils"/>
    </source>
</evidence>
<evidence type="ECO:0008006" key="5">
    <source>
        <dbReference type="Google" id="ProtNLM"/>
    </source>
</evidence>
<dbReference type="PANTHER" id="PTHR31446">
    <property type="entry name" value="ACID PHOSPHATASE/VANADIUM-DEPENDENT HALOPEROXIDASE-RELATED PROTEIN"/>
    <property type="match status" value="1"/>
</dbReference>